<proteinExistence type="predicted"/>
<reference evidence="1 2" key="1">
    <citation type="journal article" date="2020" name="Phytopathology">
        <title>Genome Sequence Resources of Colletotrichum truncatum, C. plurivorum, C. musicola, and C. sojae: Four Species Pathogenic to Soybean (Glycine max).</title>
        <authorList>
            <person name="Rogerio F."/>
            <person name="Boufleur T.R."/>
            <person name="Ciampi-Guillardi M."/>
            <person name="Sukno S.A."/>
            <person name="Thon M.R."/>
            <person name="Massola Junior N.S."/>
            <person name="Baroncelli R."/>
        </authorList>
    </citation>
    <scope>NUCLEOTIDE SEQUENCE [LARGE SCALE GENOMIC DNA]</scope>
    <source>
        <strain evidence="1 2">CMES1059</strain>
    </source>
</reference>
<organism evidence="1 2">
    <name type="scientific">Colletotrichum truncatum</name>
    <name type="common">Anthracnose fungus</name>
    <name type="synonym">Colletotrichum capsici</name>
    <dbReference type="NCBI Taxonomy" id="5467"/>
    <lineage>
        <taxon>Eukaryota</taxon>
        <taxon>Fungi</taxon>
        <taxon>Dikarya</taxon>
        <taxon>Ascomycota</taxon>
        <taxon>Pezizomycotina</taxon>
        <taxon>Sordariomycetes</taxon>
        <taxon>Hypocreomycetidae</taxon>
        <taxon>Glomerellales</taxon>
        <taxon>Glomerellaceae</taxon>
        <taxon>Colletotrichum</taxon>
        <taxon>Colletotrichum truncatum species complex</taxon>
    </lineage>
</organism>
<keyword evidence="2" id="KW-1185">Reference proteome</keyword>
<evidence type="ECO:0000313" key="2">
    <source>
        <dbReference type="Proteomes" id="UP000805649"/>
    </source>
</evidence>
<dbReference type="EMBL" id="VUJX02000009">
    <property type="protein sequence ID" value="KAL0931986.1"/>
    <property type="molecule type" value="Genomic_DNA"/>
</dbReference>
<comment type="caution">
    <text evidence="1">The sequence shown here is derived from an EMBL/GenBank/DDBJ whole genome shotgun (WGS) entry which is preliminary data.</text>
</comment>
<sequence length="58" mass="6297">MCCDAMLRRPFALPCPMDRANPSLLIRRISNRTKNAGACTENVPVPAFRAHADAPCVG</sequence>
<name>A0ACC3YJT5_COLTU</name>
<gene>
    <name evidence="1" type="ORF">CTRU02_212939</name>
</gene>
<evidence type="ECO:0000313" key="1">
    <source>
        <dbReference type="EMBL" id="KAL0931986.1"/>
    </source>
</evidence>
<protein>
    <submittedName>
        <fullName evidence="1">Uncharacterized protein</fullName>
    </submittedName>
</protein>
<dbReference type="Proteomes" id="UP000805649">
    <property type="component" value="Unassembled WGS sequence"/>
</dbReference>
<accession>A0ACC3YJT5</accession>